<evidence type="ECO:0000256" key="11">
    <source>
        <dbReference type="RuleBase" id="RU003357"/>
    </source>
</evidence>
<dbReference type="InterPro" id="IPR000531">
    <property type="entry name" value="Beta-barrel_TonB"/>
</dbReference>
<dbReference type="Pfam" id="PF07660">
    <property type="entry name" value="STN"/>
    <property type="match status" value="1"/>
</dbReference>
<feature type="domain" description="Secretin/TonB short N-terminal" evidence="14">
    <location>
        <begin position="61"/>
        <end position="111"/>
    </location>
</feature>
<evidence type="ECO:0000313" key="15">
    <source>
        <dbReference type="EMBL" id="AKM07761.1"/>
    </source>
</evidence>
<reference evidence="15 16" key="1">
    <citation type="submission" date="2015-06" db="EMBL/GenBank/DDBJ databases">
        <authorList>
            <person name="Kim K.M."/>
        </authorList>
    </citation>
    <scope>NUCLEOTIDE SEQUENCE [LARGE SCALE GENOMIC DNA]</scope>
    <source>
        <strain evidence="15 16">KCTC 22370</strain>
    </source>
</reference>
<feature type="region of interest" description="Disordered" evidence="12">
    <location>
        <begin position="194"/>
        <end position="218"/>
    </location>
</feature>
<dbReference type="AlphaFoldDB" id="A0A0G3XAV6"/>
<evidence type="ECO:0000256" key="5">
    <source>
        <dbReference type="ARBA" id="ARBA00022692"/>
    </source>
</evidence>
<evidence type="ECO:0000256" key="2">
    <source>
        <dbReference type="ARBA" id="ARBA00022448"/>
    </source>
</evidence>
<dbReference type="PANTHER" id="PTHR47234">
    <property type="match status" value="1"/>
</dbReference>
<evidence type="ECO:0000256" key="7">
    <source>
        <dbReference type="ARBA" id="ARBA00023077"/>
    </source>
</evidence>
<evidence type="ECO:0000256" key="1">
    <source>
        <dbReference type="ARBA" id="ARBA00004571"/>
    </source>
</evidence>
<keyword evidence="4" id="KW-0406">Ion transport</keyword>
<evidence type="ECO:0000256" key="4">
    <source>
        <dbReference type="ARBA" id="ARBA00022496"/>
    </source>
</evidence>
<evidence type="ECO:0000256" key="8">
    <source>
        <dbReference type="ARBA" id="ARBA00023136"/>
    </source>
</evidence>
<name>A0A0G3XAV6_9SPHN</name>
<dbReference type="SUPFAM" id="SSF56935">
    <property type="entry name" value="Porins"/>
    <property type="match status" value="1"/>
</dbReference>
<evidence type="ECO:0000256" key="13">
    <source>
        <dbReference type="SAM" id="SignalP"/>
    </source>
</evidence>
<dbReference type="InterPro" id="IPR011662">
    <property type="entry name" value="Secretin/TonB_short_N"/>
</dbReference>
<dbReference type="STRING" id="543877.AM2010_1695"/>
<evidence type="ECO:0000256" key="6">
    <source>
        <dbReference type="ARBA" id="ARBA00023004"/>
    </source>
</evidence>
<keyword evidence="3 10" id="KW-1134">Transmembrane beta strand</keyword>
<keyword evidence="6" id="KW-0408">Iron</keyword>
<dbReference type="KEGG" id="amx:AM2010_1695"/>
<keyword evidence="15" id="KW-0675">Receptor</keyword>
<dbReference type="InterPro" id="IPR037066">
    <property type="entry name" value="Plug_dom_sf"/>
</dbReference>
<dbReference type="GO" id="GO:0006826">
    <property type="term" value="P:iron ion transport"/>
    <property type="evidence" value="ECO:0007669"/>
    <property type="project" value="UniProtKB-KW"/>
</dbReference>
<dbReference type="Pfam" id="PF00593">
    <property type="entry name" value="TonB_dep_Rec_b-barrel"/>
    <property type="match status" value="1"/>
</dbReference>
<dbReference type="GO" id="GO:0009279">
    <property type="term" value="C:cell outer membrane"/>
    <property type="evidence" value="ECO:0007669"/>
    <property type="project" value="UniProtKB-SubCell"/>
</dbReference>
<keyword evidence="8 10" id="KW-0472">Membrane</keyword>
<comment type="subcellular location">
    <subcellularLocation>
        <location evidence="1 10">Cell outer membrane</location>
        <topology evidence="1 10">Multi-pass membrane protein</topology>
    </subcellularLocation>
</comment>
<organism evidence="15 16">
    <name type="scientific">Pelagerythrobacter marensis</name>
    <dbReference type="NCBI Taxonomy" id="543877"/>
    <lineage>
        <taxon>Bacteria</taxon>
        <taxon>Pseudomonadati</taxon>
        <taxon>Pseudomonadota</taxon>
        <taxon>Alphaproteobacteria</taxon>
        <taxon>Sphingomonadales</taxon>
        <taxon>Erythrobacteraceae</taxon>
        <taxon>Pelagerythrobacter</taxon>
    </lineage>
</organism>
<dbReference type="Pfam" id="PF07715">
    <property type="entry name" value="Plug"/>
    <property type="match status" value="1"/>
</dbReference>
<dbReference type="RefSeq" id="WP_047806716.1">
    <property type="nucleotide sequence ID" value="NZ_CP011805.1"/>
</dbReference>
<dbReference type="Proteomes" id="UP000037643">
    <property type="component" value="Chromosome"/>
</dbReference>
<keyword evidence="5 10" id="KW-0812">Transmembrane</keyword>
<dbReference type="PATRIC" id="fig|543877.4.peg.1721"/>
<keyword evidence="16" id="KW-1185">Reference proteome</keyword>
<evidence type="ECO:0000256" key="12">
    <source>
        <dbReference type="SAM" id="MobiDB-lite"/>
    </source>
</evidence>
<evidence type="ECO:0000256" key="3">
    <source>
        <dbReference type="ARBA" id="ARBA00022452"/>
    </source>
</evidence>
<dbReference type="InterPro" id="IPR039426">
    <property type="entry name" value="TonB-dep_rcpt-like"/>
</dbReference>
<accession>A0A0G3XAV6</accession>
<dbReference type="Gene3D" id="2.170.130.10">
    <property type="entry name" value="TonB-dependent receptor, plug domain"/>
    <property type="match status" value="1"/>
</dbReference>
<evidence type="ECO:0000256" key="10">
    <source>
        <dbReference type="PROSITE-ProRule" id="PRU01360"/>
    </source>
</evidence>
<keyword evidence="13" id="KW-0732">Signal</keyword>
<dbReference type="SMART" id="SM00965">
    <property type="entry name" value="STN"/>
    <property type="match status" value="1"/>
</dbReference>
<evidence type="ECO:0000259" key="14">
    <source>
        <dbReference type="SMART" id="SM00965"/>
    </source>
</evidence>
<evidence type="ECO:0000313" key="16">
    <source>
        <dbReference type="Proteomes" id="UP000037643"/>
    </source>
</evidence>
<comment type="similarity">
    <text evidence="10 11">Belongs to the TonB-dependent receptor family.</text>
</comment>
<dbReference type="PANTHER" id="PTHR47234:SF2">
    <property type="entry name" value="TONB-DEPENDENT RECEPTOR"/>
    <property type="match status" value="1"/>
</dbReference>
<keyword evidence="7 11" id="KW-0798">TonB box</keyword>
<dbReference type="InterPro" id="IPR036942">
    <property type="entry name" value="Beta-barrel_TonB_sf"/>
</dbReference>
<dbReference type="OrthoDB" id="7394476at2"/>
<feature type="chain" id="PRO_5002562374" evidence="13">
    <location>
        <begin position="20"/>
        <end position="1063"/>
    </location>
</feature>
<dbReference type="PROSITE" id="PS52016">
    <property type="entry name" value="TONB_DEPENDENT_REC_3"/>
    <property type="match status" value="1"/>
</dbReference>
<dbReference type="EMBL" id="CP011805">
    <property type="protein sequence ID" value="AKM07761.1"/>
    <property type="molecule type" value="Genomic_DNA"/>
</dbReference>
<keyword evidence="9 10" id="KW-0998">Cell outer membrane</keyword>
<dbReference type="InterPro" id="IPR012910">
    <property type="entry name" value="Plug_dom"/>
</dbReference>
<protein>
    <submittedName>
        <fullName evidence="15">TonB-dependent receptor</fullName>
    </submittedName>
</protein>
<gene>
    <name evidence="15" type="ORF">AM2010_1695</name>
</gene>
<dbReference type="Gene3D" id="3.55.50.30">
    <property type="match status" value="1"/>
</dbReference>
<feature type="signal peptide" evidence="13">
    <location>
        <begin position="1"/>
        <end position="19"/>
    </location>
</feature>
<dbReference type="Gene3D" id="2.40.170.20">
    <property type="entry name" value="TonB-dependent receptor, beta-barrel domain"/>
    <property type="match status" value="1"/>
</dbReference>
<keyword evidence="2 10" id="KW-0813">Transport</keyword>
<proteinExistence type="inferred from homology"/>
<sequence precursor="true">MFRSSVQLSLLLLATTASGAIATAPAMAQGAPANLSATRSFSVPAGDLAPALTTFSRVTGVQIVFSPDLVRGKTTRGVSGSRQTREALSHLLAGTGLKMKVSGNIVAIVPGASGGTARSNAARPAQRTEPAAPVATAQTVAETTSPPSAIVVTGSRIPRPELESAMPVSAVSMEQAEQFGLVTAYDALIREPAVGPGTGPGSNNRTVGGNGGTASIDLRNMGTNRTLVMVDGRRRVSGSHTSSAVDLNMIPAGMIERIEVITGGAAAIYGADAVSGAVNVVTKRRIDGIDLSAQTGISSRGDARTMSLSAVAGTTLDDGRGSISLGVTYVDSEIVLLGDRKHMRDKFIIFANNPENTGPNDGIPDRITYDKWGLIGLNTFPTFFVDGQHYGYENGSVRELNYDIVVRTPSVGDAGIGGDGVPFHEDLPLRTPLEQFAAIAKFEYALTDTIDYHARLDFGHTKTRLHGEYYREDSRNIFLGGAGGPKAYLDNPYLPDPIRDFMVENGLSELSIARASPQLGQQIHDFDRHAYTIFSGLTGTVGDFDWEIFGQYGKTSNRATYPNAIRASRLVAARDVIADPVTGAPVCRDEAARAAGCVPYNIFGYDEPTEAQRDWMYAVRERSIVNTQTIFGASIVGSAFSLPYGDVSLALGAEYRRDTLKRIDDPLATLDELAHFASYGRVLDIDASQAATEGYAELVVPVLEDLPFAQRLQVEGAYRYSDYDRSGGTSTWKVGATWAPIEDLTFRAVRSRSVRAPNFQELYNPVFLALSTAPEPCHRDVIDTTQNRRANCAALGIEDPWLETGYPLSYTGGGNPDVQPETSNSLTIGAVFQPRFLPGFDATVDFWRIDIDDVITTLSAGQVAKFCVDLPTIENRFCDAITRDPVTRRITSLNRQVMNASNLFAEGIDFGMRFRHPLGGGMFNAGAKVTYLLDKTTQAAPGTDSVIVREVTGYADPRVRGSFNVGYDTDHFTFGWFVRVHGSSVFNPDPTLSDEFYEDNSIRAAWYHDVSVSYKIDETYKLTFGINNIFDEKMPDFHANQNVNNGIYDTIGRYLFARINTKF</sequence>
<keyword evidence="4" id="KW-0410">Iron transport</keyword>
<evidence type="ECO:0000256" key="9">
    <source>
        <dbReference type="ARBA" id="ARBA00023237"/>
    </source>
</evidence>